<feature type="compositionally biased region" description="Polar residues" evidence="2">
    <location>
        <begin position="8"/>
        <end position="21"/>
    </location>
</feature>
<comment type="caution">
    <text evidence="3">The sequence shown here is derived from an EMBL/GenBank/DDBJ whole genome shotgun (WGS) entry which is preliminary data.</text>
</comment>
<evidence type="ECO:0000256" key="1">
    <source>
        <dbReference type="SAM" id="Coils"/>
    </source>
</evidence>
<keyword evidence="4" id="KW-1185">Reference proteome</keyword>
<reference evidence="3" key="1">
    <citation type="submission" date="2020-03" db="EMBL/GenBank/DDBJ databases">
        <authorList>
            <person name="Weist P."/>
        </authorList>
    </citation>
    <scope>NUCLEOTIDE SEQUENCE</scope>
</reference>
<dbReference type="EMBL" id="CADEAL010004247">
    <property type="protein sequence ID" value="CAB1455276.1"/>
    <property type="molecule type" value="Genomic_DNA"/>
</dbReference>
<accession>A0A9N7VVR6</accession>
<feature type="compositionally biased region" description="Low complexity" evidence="2">
    <location>
        <begin position="259"/>
        <end position="270"/>
    </location>
</feature>
<evidence type="ECO:0000256" key="2">
    <source>
        <dbReference type="SAM" id="MobiDB-lite"/>
    </source>
</evidence>
<protein>
    <submittedName>
        <fullName evidence="3">Uncharacterized protein</fullName>
    </submittedName>
</protein>
<dbReference type="Proteomes" id="UP001153269">
    <property type="component" value="Unassembled WGS sequence"/>
</dbReference>
<dbReference type="AlphaFoldDB" id="A0A9N7VVR6"/>
<feature type="region of interest" description="Disordered" evidence="2">
    <location>
        <begin position="248"/>
        <end position="273"/>
    </location>
</feature>
<feature type="coiled-coil region" evidence="1">
    <location>
        <begin position="172"/>
        <end position="206"/>
    </location>
</feature>
<sequence length="420" mass="48576">MEGLIDQNMETSQDPATTKQNSFCSSQHISYLIQQLAQENANLNTEYHWRIQLSRELEEHRQELCLQKKLKEMFINRGKETKQELEQLQKYSNAEALSATKIASQVNNTIKRKNKKDLQKDYEELKVAYIINQEKFNHEIQLEKDKTNILKVEMENLIASYDDFYQIHITDQEKFNSELQEEKKKNNVLQKELKKLKASYHEVCQRQPTNQEKFNSELQEEKRMKYSLQEGLENLKVSYHEVSQSLATNDERFDSVTAPGGNRPQNNNNQHTPANPAFGTLVHHLQNVALKPPMGSKQNGSVIPEDSPLLRIEAIDNNSSRPPVEQKRKKKNVFLTTLEKLSVTYDEVFKRSKPIVSRTELNEDKSLSNVLLDEIPKETGLPEKTDKPKKASLCKRVRHLLGFAKEGEEVSCANIPQQLS</sequence>
<keyword evidence="1" id="KW-0175">Coiled coil</keyword>
<proteinExistence type="predicted"/>
<evidence type="ECO:0000313" key="4">
    <source>
        <dbReference type="Proteomes" id="UP001153269"/>
    </source>
</evidence>
<feature type="region of interest" description="Disordered" evidence="2">
    <location>
        <begin position="1"/>
        <end position="21"/>
    </location>
</feature>
<organism evidence="3 4">
    <name type="scientific">Pleuronectes platessa</name>
    <name type="common">European plaice</name>
    <dbReference type="NCBI Taxonomy" id="8262"/>
    <lineage>
        <taxon>Eukaryota</taxon>
        <taxon>Metazoa</taxon>
        <taxon>Chordata</taxon>
        <taxon>Craniata</taxon>
        <taxon>Vertebrata</taxon>
        <taxon>Euteleostomi</taxon>
        <taxon>Actinopterygii</taxon>
        <taxon>Neopterygii</taxon>
        <taxon>Teleostei</taxon>
        <taxon>Neoteleostei</taxon>
        <taxon>Acanthomorphata</taxon>
        <taxon>Carangaria</taxon>
        <taxon>Pleuronectiformes</taxon>
        <taxon>Pleuronectoidei</taxon>
        <taxon>Pleuronectidae</taxon>
        <taxon>Pleuronectes</taxon>
    </lineage>
</organism>
<name>A0A9N7VVR6_PLEPL</name>
<evidence type="ECO:0000313" key="3">
    <source>
        <dbReference type="EMBL" id="CAB1455276.1"/>
    </source>
</evidence>
<gene>
    <name evidence="3" type="ORF">PLEPLA_LOCUS43051</name>
</gene>